<dbReference type="InterPro" id="IPR011990">
    <property type="entry name" value="TPR-like_helical_dom_sf"/>
</dbReference>
<comment type="caution">
    <text evidence="3">The sequence shown here is derived from an EMBL/GenBank/DDBJ whole genome shotgun (WGS) entry which is preliminary data.</text>
</comment>
<evidence type="ECO:0000313" key="3">
    <source>
        <dbReference type="EMBL" id="RAN35331.1"/>
    </source>
</evidence>
<dbReference type="eggNOG" id="COG0457">
    <property type="taxonomic scope" value="Bacteria"/>
</dbReference>
<dbReference type="Pfam" id="PF13429">
    <property type="entry name" value="TPR_15"/>
    <property type="match status" value="1"/>
</dbReference>
<evidence type="ECO:0000313" key="4">
    <source>
        <dbReference type="Proteomes" id="UP000249123"/>
    </source>
</evidence>
<sequence length="586" mass="63576">MMSLRLLILPACLALASSCVSTPESLGVLDRNLIQSGRPDNAKAYSDFLIARYAAMTNDPQIAAAHYAAAIDSAPEKSGIADRALFAALLSGNYDEGVKLARRAEGLGSDAALVRLTLGVDALRRGKDSAAQEMLDETRFGPFNRVVARGLSAWRVVDTKGSAAAVRYLNEGLTGDPRLDSATLYMMGLVQLSAGQDDAALSTFETLWQSGARLAVGVEAHARLLANRGQRAEALGLLSAFRSEVGTNASLDWLRAAIEAGDKIKVRRLKPSQGAALAVYIPAAALMTQTEDDVSAVYFVLALALDPDLHVARSLWGQTLDNAGRHEEAIAVLASVPENSAFYATSRGQIAWALRHSGRNQAALSVAAEALKHQPDRALKVQLADLYRSLDRYGEADTILTQIIDEDAEADRQDWRLLFARGLAREKMGRWPAAEMDMVEALALNPDDAALLNSLGYSYVDRGKNLDAAIDMIRKAAKIEPESGFILDSLGWAHYRLGRYGMAVRYLERAVEMEPGDAVLNDHLGDAYWQTGRKLEARFQWQRSLRLNPSIADRERIEVKLVSGPGTSSVKHAESDSNGLPIPQQP</sequence>
<feature type="signal peptide" evidence="2">
    <location>
        <begin position="1"/>
        <end position="21"/>
    </location>
</feature>
<dbReference type="PROSITE" id="PS50005">
    <property type="entry name" value="TPR"/>
    <property type="match status" value="1"/>
</dbReference>
<dbReference type="InterPro" id="IPR019734">
    <property type="entry name" value="TPR_rpt"/>
</dbReference>
<dbReference type="AlphaFoldDB" id="A0A062U3I0"/>
<feature type="region of interest" description="Disordered" evidence="1">
    <location>
        <begin position="563"/>
        <end position="586"/>
    </location>
</feature>
<evidence type="ECO:0000256" key="2">
    <source>
        <dbReference type="SAM" id="SignalP"/>
    </source>
</evidence>
<feature type="chain" id="PRO_5043680068" description="Tetratricopeptide repeat-like domain-containing protein" evidence="2">
    <location>
        <begin position="22"/>
        <end position="586"/>
    </location>
</feature>
<keyword evidence="2" id="KW-0732">Signal</keyword>
<dbReference type="PANTHER" id="PTHR12558:SF13">
    <property type="entry name" value="CELL DIVISION CYCLE PROTEIN 27 HOMOLOG"/>
    <property type="match status" value="1"/>
</dbReference>
<organism evidence="3 4">
    <name type="scientific">Hyphomonas pacifica</name>
    <dbReference type="NCBI Taxonomy" id="1280941"/>
    <lineage>
        <taxon>Bacteria</taxon>
        <taxon>Pseudomonadati</taxon>
        <taxon>Pseudomonadota</taxon>
        <taxon>Alphaproteobacteria</taxon>
        <taxon>Hyphomonadales</taxon>
        <taxon>Hyphomonadaceae</taxon>
        <taxon>Hyphomonas</taxon>
    </lineage>
</organism>
<dbReference type="Gene3D" id="1.25.40.10">
    <property type="entry name" value="Tetratricopeptide repeat domain"/>
    <property type="match status" value="3"/>
</dbReference>
<accession>A0A062U3I0</accession>
<proteinExistence type="predicted"/>
<protein>
    <recommendedName>
        <fullName evidence="5">Tetratricopeptide repeat-like domain-containing protein</fullName>
    </recommendedName>
</protein>
<evidence type="ECO:0008006" key="5">
    <source>
        <dbReference type="Google" id="ProtNLM"/>
    </source>
</evidence>
<name>A0A062U3I0_9PROT</name>
<dbReference type="PANTHER" id="PTHR12558">
    <property type="entry name" value="CELL DIVISION CYCLE 16,23,27"/>
    <property type="match status" value="1"/>
</dbReference>
<dbReference type="EMBL" id="AWFB01000005">
    <property type="protein sequence ID" value="RAN35331.1"/>
    <property type="molecule type" value="Genomic_DNA"/>
</dbReference>
<keyword evidence="4" id="KW-1185">Reference proteome</keyword>
<dbReference type="RefSeq" id="WP_034823906.1">
    <property type="nucleotide sequence ID" value="NZ_AWFA01000002.1"/>
</dbReference>
<dbReference type="OrthoDB" id="9766710at2"/>
<dbReference type="SUPFAM" id="SSF48452">
    <property type="entry name" value="TPR-like"/>
    <property type="match status" value="2"/>
</dbReference>
<evidence type="ECO:0000256" key="1">
    <source>
        <dbReference type="SAM" id="MobiDB-lite"/>
    </source>
</evidence>
<dbReference type="Proteomes" id="UP000249123">
    <property type="component" value="Unassembled WGS sequence"/>
</dbReference>
<dbReference type="PROSITE" id="PS51257">
    <property type="entry name" value="PROKAR_LIPOPROTEIN"/>
    <property type="match status" value="1"/>
</dbReference>
<reference evidence="3 4" key="1">
    <citation type="submission" date="2013-04" db="EMBL/GenBank/DDBJ databases">
        <title>Hyphomonas sp. T24B3 Genome Sequencing.</title>
        <authorList>
            <person name="Lai Q."/>
            <person name="Shao Z."/>
        </authorList>
    </citation>
    <scope>NUCLEOTIDE SEQUENCE [LARGE SCALE GENOMIC DNA]</scope>
    <source>
        <strain evidence="3 4">T24B3</strain>
    </source>
</reference>
<gene>
    <name evidence="3" type="ORF">HY3_08515</name>
</gene>
<dbReference type="SMART" id="SM00028">
    <property type="entry name" value="TPR"/>
    <property type="match status" value="5"/>
</dbReference>
<dbReference type="STRING" id="1280941.HY2_06985"/>